<keyword evidence="3 5" id="KW-0274">FAD</keyword>
<sequence length="478" mass="55123">MPETAVVWLRRDLRTRDNATLAAACAADRVLPVYCFEPRRYGQRAFGGAASFEYDGVGAGRAQFEREAVGDLRDRLREIGSDLFVRHGRPDAVLPDLVEAVDADHLHYQTLPIPEERTREHQVRRALPEAVTVERHWTHTLHHVEDLPTPYDEMPDTFTPWRQSVEAESRVREPIEAPAVPPVPADAPQPGPIPELADLGVVGDVPDDDRMPLDFEGGETPGQRRLEQYVWETDSLRAYKQTRNGLVGRDYSSKFSPWQNVGCLSPRDVYQTVKEYERERVSNDSTYWLNFELRWRDFFQFQFAKYGGKFFTPGGIRERTDLDWRRDESDFRRWQEGRTGVPFVDAAMRELVATGYVSNRARQNAASFLVHDLGIDWRWGGAHYEHHLLDYDPASNYGNWAYIAKVGNDSREGGFDVLSQAERYDPGGEYISRWCPELDGLIAEYAREPWRMDEEEQRERGLVLGEDYPEPMVDPERL</sequence>
<dbReference type="NCBIfam" id="TIGR02765">
    <property type="entry name" value="crypto_DASH"/>
    <property type="match status" value="1"/>
</dbReference>
<evidence type="ECO:0000256" key="5">
    <source>
        <dbReference type="PIRSR" id="PIRSR602081-1"/>
    </source>
</evidence>
<dbReference type="STRING" id="519442.Huta_2595"/>
<dbReference type="eggNOG" id="arCOG02840">
    <property type="taxonomic scope" value="Archaea"/>
</dbReference>
<feature type="binding site" evidence="5">
    <location>
        <begin position="292"/>
        <end position="299"/>
    </location>
    <ligand>
        <name>FAD</name>
        <dbReference type="ChEBI" id="CHEBI:57692"/>
    </ligand>
</feature>
<dbReference type="GeneID" id="8384900"/>
<keyword evidence="10" id="KW-0456">Lyase</keyword>
<evidence type="ECO:0000256" key="3">
    <source>
        <dbReference type="ARBA" id="ARBA00022827"/>
    </source>
</evidence>
<dbReference type="OrthoDB" id="11721at2157"/>
<dbReference type="HOGENOM" id="CLU_010348_6_2_2"/>
<feature type="binding site" evidence="5">
    <location>
        <begin position="390"/>
        <end position="392"/>
    </location>
    <ligand>
        <name>FAD</name>
        <dbReference type="ChEBI" id="CHEBI:57692"/>
    </ligand>
</feature>
<dbReference type="SUPFAM" id="SSF52425">
    <property type="entry name" value="Cryptochrome/photolyase, N-terminal domain"/>
    <property type="match status" value="1"/>
</dbReference>
<dbReference type="PANTHER" id="PTHR11455:SF22">
    <property type="entry name" value="CRYPTOCHROME DASH"/>
    <property type="match status" value="1"/>
</dbReference>
<name>C7NPK2_HALUD</name>
<comment type="cofactor">
    <cofactor evidence="5 7">
        <name>FAD</name>
        <dbReference type="ChEBI" id="CHEBI:57692"/>
    </cofactor>
    <text evidence="5 7">Binds 1 FAD per subunit.</text>
</comment>
<evidence type="ECO:0000256" key="1">
    <source>
        <dbReference type="ARBA" id="ARBA00005862"/>
    </source>
</evidence>
<evidence type="ECO:0000313" key="10">
    <source>
        <dbReference type="EMBL" id="ACV12757.1"/>
    </source>
</evidence>
<dbReference type="GO" id="GO:0071949">
    <property type="term" value="F:FAD binding"/>
    <property type="evidence" value="ECO:0007669"/>
    <property type="project" value="TreeGrafter"/>
</dbReference>
<keyword evidence="2 5" id="KW-0285">Flavoprotein</keyword>
<feature type="site" description="Electron transfer via tryptophanyl radical" evidence="6">
    <location>
        <position position="324"/>
    </location>
</feature>
<feature type="region of interest" description="Disordered" evidence="8">
    <location>
        <begin position="455"/>
        <end position="478"/>
    </location>
</feature>
<keyword evidence="4 7" id="KW-0157">Chromophore</keyword>
<dbReference type="SUPFAM" id="SSF48173">
    <property type="entry name" value="Cryptochrome/photolyase FAD-binding domain"/>
    <property type="match status" value="1"/>
</dbReference>
<dbReference type="Gene3D" id="1.25.40.80">
    <property type="match status" value="1"/>
</dbReference>
<dbReference type="PRINTS" id="PR00147">
    <property type="entry name" value="DNAPHOTLYASE"/>
</dbReference>
<dbReference type="InterPro" id="IPR005101">
    <property type="entry name" value="Cryptochr/Photolyase_FAD-bd"/>
</dbReference>
<dbReference type="Gene3D" id="1.10.579.10">
    <property type="entry name" value="DNA Cyclobutane Dipyrimidine Photolyase, subunit A, domain 3"/>
    <property type="match status" value="1"/>
</dbReference>
<feature type="binding site" evidence="5">
    <location>
        <begin position="252"/>
        <end position="256"/>
    </location>
    <ligand>
        <name>FAD</name>
        <dbReference type="ChEBI" id="CHEBI:57692"/>
    </ligand>
</feature>
<dbReference type="PROSITE" id="PS51645">
    <property type="entry name" value="PHR_CRY_ALPHA_BETA"/>
    <property type="match status" value="1"/>
</dbReference>
<dbReference type="Pfam" id="PF03441">
    <property type="entry name" value="FAD_binding_7"/>
    <property type="match status" value="1"/>
</dbReference>
<protein>
    <recommendedName>
        <fullName evidence="7">Cryptochrome DASH</fullName>
    </recommendedName>
</protein>
<comment type="similarity">
    <text evidence="1 7">Belongs to the DNA photolyase class-1 family.</text>
</comment>
<organism evidence="10 11">
    <name type="scientific">Halorhabdus utahensis (strain DSM 12940 / JCM 11049 / AX-2)</name>
    <dbReference type="NCBI Taxonomy" id="519442"/>
    <lineage>
        <taxon>Archaea</taxon>
        <taxon>Methanobacteriati</taxon>
        <taxon>Methanobacteriota</taxon>
        <taxon>Stenosarchaea group</taxon>
        <taxon>Halobacteria</taxon>
        <taxon>Halobacteriales</taxon>
        <taxon>Haloarculaceae</taxon>
        <taxon>Halorhabdus</taxon>
    </lineage>
</organism>
<dbReference type="GO" id="GO:0000719">
    <property type="term" value="P:photoreactive repair"/>
    <property type="evidence" value="ECO:0007669"/>
    <property type="project" value="TreeGrafter"/>
</dbReference>
<evidence type="ECO:0000256" key="2">
    <source>
        <dbReference type="ARBA" id="ARBA00022630"/>
    </source>
</evidence>
<dbReference type="Proteomes" id="UP000002071">
    <property type="component" value="Chromosome"/>
</dbReference>
<feature type="domain" description="Photolyase/cryptochrome alpha/beta" evidence="9">
    <location>
        <begin position="3"/>
        <end position="141"/>
    </location>
</feature>
<dbReference type="InterPro" id="IPR036155">
    <property type="entry name" value="Crypto/Photolyase_N_sf"/>
</dbReference>
<comment type="function">
    <text evidence="7">May have a photoreceptor function.</text>
</comment>
<evidence type="ECO:0000256" key="6">
    <source>
        <dbReference type="PIRSR" id="PIRSR602081-2"/>
    </source>
</evidence>
<dbReference type="InterPro" id="IPR036134">
    <property type="entry name" value="Crypto/Photolyase_FAD-like_sf"/>
</dbReference>
<dbReference type="GO" id="GO:0003904">
    <property type="term" value="F:deoxyribodipyrimidine photo-lyase activity"/>
    <property type="evidence" value="ECO:0007669"/>
    <property type="project" value="TreeGrafter"/>
</dbReference>
<dbReference type="Gene3D" id="3.40.50.620">
    <property type="entry name" value="HUPs"/>
    <property type="match status" value="1"/>
</dbReference>
<dbReference type="Pfam" id="PF00875">
    <property type="entry name" value="DNA_photolyase"/>
    <property type="match status" value="1"/>
</dbReference>
<dbReference type="InterPro" id="IPR006050">
    <property type="entry name" value="DNA_photolyase_N"/>
</dbReference>
<dbReference type="PANTHER" id="PTHR11455">
    <property type="entry name" value="CRYPTOCHROME"/>
    <property type="match status" value="1"/>
</dbReference>
<evidence type="ECO:0000256" key="8">
    <source>
        <dbReference type="SAM" id="MobiDB-lite"/>
    </source>
</evidence>
<evidence type="ECO:0000256" key="7">
    <source>
        <dbReference type="RuleBase" id="RU367151"/>
    </source>
</evidence>
<evidence type="ECO:0000259" key="9">
    <source>
        <dbReference type="PROSITE" id="PS51645"/>
    </source>
</evidence>
<dbReference type="InterPro" id="IPR002081">
    <property type="entry name" value="Cryptochrome/DNA_photolyase_1"/>
</dbReference>
<gene>
    <name evidence="10" type="ordered locus">Huta_2595</name>
</gene>
<dbReference type="RefSeq" id="WP_015790319.1">
    <property type="nucleotide sequence ID" value="NC_013158.1"/>
</dbReference>
<dbReference type="GO" id="GO:0003677">
    <property type="term" value="F:DNA binding"/>
    <property type="evidence" value="ECO:0007669"/>
    <property type="project" value="TreeGrafter"/>
</dbReference>
<dbReference type="AlphaFoldDB" id="C7NPK2"/>
<comment type="cofactor">
    <cofactor evidence="7">
        <name>(6R)-5,10-methylene-5,6,7,8-tetrahydrofolate</name>
        <dbReference type="ChEBI" id="CHEBI:15636"/>
    </cofactor>
    <text evidence="7">Binds 1 5,10-methenyltetrahydrofolate (MTHF) per subunit.</text>
</comment>
<proteinExistence type="inferred from homology"/>
<dbReference type="KEGG" id="hut:Huta_2595"/>
<feature type="site" description="Electron transfer via tryptophanyl radical" evidence="6">
    <location>
        <position position="400"/>
    </location>
</feature>
<accession>C7NPK2</accession>
<dbReference type="InterPro" id="IPR014133">
    <property type="entry name" value="Cry_DASH"/>
</dbReference>
<reference evidence="10 11" key="1">
    <citation type="journal article" date="2009" name="Stand. Genomic Sci.">
        <title>Complete genome sequence of Halorhabdus utahensis type strain (AX-2).</title>
        <authorList>
            <person name="Anderson I."/>
            <person name="Tindall B.J."/>
            <person name="Pomrenke H."/>
            <person name="Goker M."/>
            <person name="Lapidus A."/>
            <person name="Nolan M."/>
            <person name="Copeland A."/>
            <person name="Glavina Del Rio T."/>
            <person name="Chen F."/>
            <person name="Tice H."/>
            <person name="Cheng J.F."/>
            <person name="Lucas S."/>
            <person name="Chertkov O."/>
            <person name="Bruce D."/>
            <person name="Brettin T."/>
            <person name="Detter J.C."/>
            <person name="Han C."/>
            <person name="Goodwin L."/>
            <person name="Land M."/>
            <person name="Hauser L."/>
            <person name="Chang Y.J."/>
            <person name="Jeffries C.D."/>
            <person name="Pitluck S."/>
            <person name="Pati A."/>
            <person name="Mavromatis K."/>
            <person name="Ivanova N."/>
            <person name="Ovchinnikova G."/>
            <person name="Chen A."/>
            <person name="Palaniappan K."/>
            <person name="Chain P."/>
            <person name="Rohde M."/>
            <person name="Bristow J."/>
            <person name="Eisen J.A."/>
            <person name="Markowitz V."/>
            <person name="Hugenholtz P."/>
            <person name="Kyrpides N.C."/>
            <person name="Klenk H.P."/>
        </authorList>
    </citation>
    <scope>NUCLEOTIDE SEQUENCE [LARGE SCALE GENOMIC DNA]</scope>
    <source>
        <strain evidence="11">DSM 12940 / JCM 11049 / AX-2</strain>
    </source>
</reference>
<keyword evidence="11" id="KW-1185">Reference proteome</keyword>
<feature type="site" description="Electron transfer via tryptophanyl radical" evidence="6">
    <location>
        <position position="377"/>
    </location>
</feature>
<feature type="binding site" evidence="5">
    <location>
        <position position="239"/>
    </location>
    <ligand>
        <name>FAD</name>
        <dbReference type="ChEBI" id="CHEBI:57692"/>
    </ligand>
</feature>
<evidence type="ECO:0000256" key="4">
    <source>
        <dbReference type="ARBA" id="ARBA00022991"/>
    </source>
</evidence>
<dbReference type="EMBL" id="CP001687">
    <property type="protein sequence ID" value="ACV12757.1"/>
    <property type="molecule type" value="Genomic_DNA"/>
</dbReference>
<evidence type="ECO:0000313" key="11">
    <source>
        <dbReference type="Proteomes" id="UP000002071"/>
    </source>
</evidence>
<dbReference type="InterPro" id="IPR014729">
    <property type="entry name" value="Rossmann-like_a/b/a_fold"/>
</dbReference>